<dbReference type="Gene3D" id="3.40.50.300">
    <property type="entry name" value="P-loop containing nucleotide triphosphate hydrolases"/>
    <property type="match status" value="1"/>
</dbReference>
<accession>A0ABS8MA85</accession>
<dbReference type="PANTHER" id="PTHR43581:SF2">
    <property type="entry name" value="EXCINUCLEASE ATPASE SUBUNIT"/>
    <property type="match status" value="1"/>
</dbReference>
<dbReference type="RefSeq" id="WP_230034072.1">
    <property type="nucleotide sequence ID" value="NZ_JAJJMM010000001.1"/>
</dbReference>
<gene>
    <name evidence="2" type="ORF">LNP81_05575</name>
</gene>
<comment type="caution">
    <text evidence="2">The sequence shown here is derived from an EMBL/GenBank/DDBJ whole genome shotgun (WGS) entry which is preliminary data.</text>
</comment>
<protein>
    <submittedName>
        <fullName evidence="2">AAA family ATPase</fullName>
    </submittedName>
</protein>
<reference evidence="2" key="1">
    <citation type="submission" date="2021-11" db="EMBL/GenBank/DDBJ databases">
        <title>Description of novel Flavobacterium species.</title>
        <authorList>
            <person name="Saticioglu I.B."/>
            <person name="Ay H."/>
            <person name="Altun S."/>
            <person name="Duman M."/>
        </authorList>
    </citation>
    <scope>NUCLEOTIDE SEQUENCE</scope>
    <source>
        <strain evidence="2">F-30</strain>
    </source>
</reference>
<dbReference type="InterPro" id="IPR027417">
    <property type="entry name" value="P-loop_NTPase"/>
</dbReference>
<evidence type="ECO:0000259" key="1">
    <source>
        <dbReference type="Pfam" id="PF13304"/>
    </source>
</evidence>
<evidence type="ECO:0000313" key="3">
    <source>
        <dbReference type="Proteomes" id="UP001430679"/>
    </source>
</evidence>
<proteinExistence type="predicted"/>
<dbReference type="Pfam" id="PF13304">
    <property type="entry name" value="AAA_21"/>
    <property type="match status" value="1"/>
</dbReference>
<evidence type="ECO:0000313" key="2">
    <source>
        <dbReference type="EMBL" id="MCC9062458.1"/>
    </source>
</evidence>
<dbReference type="Proteomes" id="UP001430679">
    <property type="component" value="Unassembled WGS sequence"/>
</dbReference>
<feature type="domain" description="ATPase AAA-type core" evidence="1">
    <location>
        <begin position="46"/>
        <end position="331"/>
    </location>
</feature>
<dbReference type="EMBL" id="JAJJMM010000001">
    <property type="protein sequence ID" value="MCC9062458.1"/>
    <property type="molecule type" value="Genomic_DNA"/>
</dbReference>
<sequence>MENKKDIVDNKDHSYFYSLELEGVNCFKDKQTLDLSDGKGNYSPWTIILGDNGTGKTTLLKVLDRMQPDSAAVDLKKLKIDSQGKIFLPQYFISGIEGTFKNMLSELKEKSISVLLKLINNGEFRKVEVSSNIDNLDSLYDERFSNSFLISYGASRRMSKSTSLKTSVSSKFTSLFDDKIELINAEEWLLQKETLSDLAEPHSKIKFKRDLELVKNLLKDVLPDVSNIGIKPVNEKNPNLLIEVQTSYGLVNLRDLSFGYQTLTALIVDIAANMMDKYLNSENPLAEPVIILIDEIDLHLHPKWQRTVVDKLSYHFPQAQFIVTAHSPLIVQSAQDKDANIVVCRKEGDRVIIDNDPESVKGWRIDQILTSDLFEVSSSKSIDFEEIRNEKTSILLKNELSDSDKKRLNFLNQKLNDTPVFSSKEAIDAEELIKKAAELLKK</sequence>
<dbReference type="SUPFAM" id="SSF52540">
    <property type="entry name" value="P-loop containing nucleoside triphosphate hydrolases"/>
    <property type="match status" value="1"/>
</dbReference>
<name>A0ABS8MA85_9FLAO</name>
<keyword evidence="3" id="KW-1185">Reference proteome</keyword>
<dbReference type="PANTHER" id="PTHR43581">
    <property type="entry name" value="ATP/GTP PHOSPHATASE"/>
    <property type="match status" value="1"/>
</dbReference>
<organism evidence="2 3">
    <name type="scientific">Flavobacterium piscisymbiosum</name>
    <dbReference type="NCBI Taxonomy" id="2893753"/>
    <lineage>
        <taxon>Bacteria</taxon>
        <taxon>Pseudomonadati</taxon>
        <taxon>Bacteroidota</taxon>
        <taxon>Flavobacteriia</taxon>
        <taxon>Flavobacteriales</taxon>
        <taxon>Flavobacteriaceae</taxon>
        <taxon>Flavobacterium</taxon>
    </lineage>
</organism>
<dbReference type="InterPro" id="IPR003959">
    <property type="entry name" value="ATPase_AAA_core"/>
</dbReference>
<dbReference type="InterPro" id="IPR051396">
    <property type="entry name" value="Bact_Antivir_Def_Nuclease"/>
</dbReference>